<evidence type="ECO:0000313" key="1">
    <source>
        <dbReference type="EMBL" id="ARQ98127.1"/>
    </source>
</evidence>
<dbReference type="InterPro" id="IPR036182">
    <property type="entry name" value="PCuAC_sf"/>
</dbReference>
<name>A0A1X9SPH1_9BACT</name>
<reference evidence="2" key="1">
    <citation type="journal article" date="2017" name="Genome Biol. Evol.">
        <title>Comparative Genomic Analysis Identifies a Campylobacter Clade Deficient in Selenium Metabolism.</title>
        <authorList>
            <person name="Miller W.G."/>
            <person name="Yee E."/>
            <person name="Lopes B.S."/>
            <person name="Chapman M.H."/>
            <person name="Huynh S."/>
            <person name="Bono J.L."/>
            <person name="Parker C.T."/>
            <person name="Strachan N.J.C."/>
            <person name="Forbes K.J."/>
        </authorList>
    </citation>
    <scope>NUCLEOTIDE SEQUENCE [LARGE SCALE GENOMIC DNA]</scope>
    <source>
        <strain evidence="2">NCTC 13004</strain>
    </source>
</reference>
<dbReference type="RefSeq" id="WP_096017743.1">
    <property type="nucleotide sequence ID" value="NZ_CP015578.1"/>
</dbReference>
<proteinExistence type="predicted"/>
<dbReference type="PANTHER" id="PTHR36302">
    <property type="entry name" value="BLR7088 PROTEIN"/>
    <property type="match status" value="1"/>
</dbReference>
<accession>A0A1X9SPH1</accession>
<dbReference type="AlphaFoldDB" id="A0A1X9SPH1"/>
<evidence type="ECO:0000313" key="2">
    <source>
        <dbReference type="Proteomes" id="UP000202031"/>
    </source>
</evidence>
<gene>
    <name evidence="1" type="ORF">CLAN_1404</name>
</gene>
<dbReference type="KEGG" id="clx:CLAN_1404"/>
<dbReference type="EMBL" id="CP015578">
    <property type="protein sequence ID" value="ARQ98127.1"/>
    <property type="molecule type" value="Genomic_DNA"/>
</dbReference>
<dbReference type="Pfam" id="PF04314">
    <property type="entry name" value="PCuAC"/>
    <property type="match status" value="1"/>
</dbReference>
<dbReference type="GeneID" id="46921871"/>
<dbReference type="PANTHER" id="PTHR36302:SF1">
    <property type="entry name" value="COPPER CHAPERONE PCU(A)C"/>
    <property type="match status" value="1"/>
</dbReference>
<protein>
    <submittedName>
        <fullName evidence="1">Copper-binding protein (DUF461 domain)</fullName>
    </submittedName>
</protein>
<dbReference type="InterPro" id="IPR058248">
    <property type="entry name" value="Lxx211020-like"/>
</dbReference>
<reference evidence="2" key="2">
    <citation type="journal article" date="2017" name="Genome Biol. Evol.">
        <title>Comparative genomic analysis identifies a Campylobacter clade deficient in selenium metabolism.</title>
        <authorList>
            <person name="Miller W.G."/>
            <person name="Yee E."/>
            <person name="Lopes B.S."/>
            <person name="Chapman M.H."/>
            <person name="Huynh S."/>
            <person name="Bono J.L."/>
            <person name="Parker C.T."/>
            <person name="Strachan N.J.C."/>
            <person name="Forbes K.J."/>
        </authorList>
    </citation>
    <scope>NUCLEOTIDE SEQUENCE [LARGE SCALE GENOMIC DNA]</scope>
    <source>
        <strain evidence="2">NCTC 13004</strain>
    </source>
</reference>
<dbReference type="Gene3D" id="2.60.40.1890">
    <property type="entry name" value="PCu(A)C copper chaperone"/>
    <property type="match status" value="1"/>
</dbReference>
<dbReference type="SUPFAM" id="SSF110087">
    <property type="entry name" value="DR1885-like metal-binding protein"/>
    <property type="match status" value="1"/>
</dbReference>
<dbReference type="InterPro" id="IPR007410">
    <property type="entry name" value="LpqE-like"/>
</dbReference>
<organism evidence="1 2">
    <name type="scientific">Campylobacter lanienae NCTC 13004</name>
    <dbReference type="NCBI Taxonomy" id="1031753"/>
    <lineage>
        <taxon>Bacteria</taxon>
        <taxon>Pseudomonadati</taxon>
        <taxon>Campylobacterota</taxon>
        <taxon>Epsilonproteobacteria</taxon>
        <taxon>Campylobacterales</taxon>
        <taxon>Campylobacteraceae</taxon>
        <taxon>Campylobacter</taxon>
    </lineage>
</organism>
<sequence length="142" mass="15656">MFRYILTSAAVAISLNAQILITKQYIKETPPNAKNSAAFMSIENQDSKDIELVSASSNVSKVSELHTHITQDGMKQMIQIPSIKIPANSKVDLKPGGLHIMLIGLNKDINNQNVDLNLTFSDGKTYELKAIPVKKVVPIKMH</sequence>
<dbReference type="Proteomes" id="UP000202031">
    <property type="component" value="Chromosome"/>
</dbReference>